<dbReference type="EMBL" id="BJXW01000019">
    <property type="protein sequence ID" value="GEN31554.1"/>
    <property type="molecule type" value="Genomic_DNA"/>
</dbReference>
<reference evidence="1 2" key="1">
    <citation type="submission" date="2019-07" db="EMBL/GenBank/DDBJ databases">
        <title>Whole genome shotgun sequence of Cerasibacillus quisquiliarum NBRC 102429.</title>
        <authorList>
            <person name="Hosoyama A."/>
            <person name="Uohara A."/>
            <person name="Ohji S."/>
            <person name="Ichikawa N."/>
        </authorList>
    </citation>
    <scope>NUCLEOTIDE SEQUENCE [LARGE SCALE GENOMIC DNA]</scope>
    <source>
        <strain evidence="1 2">NBRC 102429</strain>
    </source>
</reference>
<dbReference type="AlphaFoldDB" id="A0A511UY44"/>
<dbReference type="RefSeq" id="WP_146937851.1">
    <property type="nucleotide sequence ID" value="NZ_BJXW01000019.1"/>
</dbReference>
<accession>A0A511UY44</accession>
<sequence length="231" mass="26600">METESIKSANEKSNHQPLANMNALQSYLTEKEEMAFMHLLYSSSATIRAGNFGLSRKDVAKILEMSPDDDDGFYSFINRVNQGLSRYYKVIYDKKRDQVIVMLRATARMAKSTLSPEAMAILLLMFYQQEVLQHEFTLLSQLFEAFGHEQLKASQKLKVNIDTLRKIGAVVDYHSDSDEEAYQLTAIGVNMFSDSFLRRAVEFSQSQQFNKDEVLKFFKRYNVQYSGDDSE</sequence>
<protein>
    <submittedName>
        <fullName evidence="1">Uncharacterized protein</fullName>
    </submittedName>
</protein>
<gene>
    <name evidence="1" type="ORF">CQU01_17920</name>
</gene>
<dbReference type="OrthoDB" id="2571794at2"/>
<evidence type="ECO:0000313" key="1">
    <source>
        <dbReference type="EMBL" id="GEN31554.1"/>
    </source>
</evidence>
<name>A0A511UY44_9BACI</name>
<dbReference type="Proteomes" id="UP000321491">
    <property type="component" value="Unassembled WGS sequence"/>
</dbReference>
<evidence type="ECO:0000313" key="2">
    <source>
        <dbReference type="Proteomes" id="UP000321491"/>
    </source>
</evidence>
<organism evidence="1 2">
    <name type="scientific">Cerasibacillus quisquiliarum</name>
    <dbReference type="NCBI Taxonomy" id="227865"/>
    <lineage>
        <taxon>Bacteria</taxon>
        <taxon>Bacillati</taxon>
        <taxon>Bacillota</taxon>
        <taxon>Bacilli</taxon>
        <taxon>Bacillales</taxon>
        <taxon>Bacillaceae</taxon>
        <taxon>Cerasibacillus</taxon>
    </lineage>
</organism>
<proteinExistence type="predicted"/>
<keyword evidence="2" id="KW-1185">Reference proteome</keyword>
<comment type="caution">
    <text evidence="1">The sequence shown here is derived from an EMBL/GenBank/DDBJ whole genome shotgun (WGS) entry which is preliminary data.</text>
</comment>